<proteinExistence type="predicted"/>
<evidence type="ECO:0000313" key="2">
    <source>
        <dbReference type="Proteomes" id="UP001317629"/>
    </source>
</evidence>
<keyword evidence="2" id="KW-1185">Reference proteome</keyword>
<dbReference type="InterPro" id="IPR021333">
    <property type="entry name" value="DUF2946"/>
</dbReference>
<dbReference type="RefSeq" id="WP_281928578.1">
    <property type="nucleotide sequence ID" value="NZ_AP027142.1"/>
</dbReference>
<organism evidence="1 2">
    <name type="scientific">Methylocystis iwaonis</name>
    <dbReference type="NCBI Taxonomy" id="2885079"/>
    <lineage>
        <taxon>Bacteria</taxon>
        <taxon>Pseudomonadati</taxon>
        <taxon>Pseudomonadota</taxon>
        <taxon>Alphaproteobacteria</taxon>
        <taxon>Hyphomicrobiales</taxon>
        <taxon>Methylocystaceae</taxon>
        <taxon>Methylocystis</taxon>
    </lineage>
</organism>
<sequence length="168" mass="17538">MATPAARFCGVLTHVDAGLAALLADSGCVCFNPPAHFGEIERQAFFMPRVWLTKVLFALALAVQVFAPLSSSLAAARESEADPAIGVCLKAPKGGQSGSQAPGHSHGGRDCPICQAFCDGVAPIASRPTSLGMAPVQWVEFRWFPADRALASSSLDEANRARGPPSFS</sequence>
<name>A0ABN6VJ74_9HYPH</name>
<gene>
    <name evidence="1" type="ORF">SS37A_27300</name>
</gene>
<evidence type="ECO:0008006" key="3">
    <source>
        <dbReference type="Google" id="ProtNLM"/>
    </source>
</evidence>
<protein>
    <recommendedName>
        <fullName evidence="3">DUF2946 domain-containing protein</fullName>
    </recommendedName>
</protein>
<accession>A0ABN6VJ74</accession>
<dbReference type="EMBL" id="AP027142">
    <property type="protein sequence ID" value="BDV35201.1"/>
    <property type="molecule type" value="Genomic_DNA"/>
</dbReference>
<dbReference type="Pfam" id="PF11162">
    <property type="entry name" value="DUF2946"/>
    <property type="match status" value="1"/>
</dbReference>
<evidence type="ECO:0000313" key="1">
    <source>
        <dbReference type="EMBL" id="BDV35201.1"/>
    </source>
</evidence>
<dbReference type="Proteomes" id="UP001317629">
    <property type="component" value="Chromosome"/>
</dbReference>
<reference evidence="1 2" key="1">
    <citation type="journal article" date="2023" name="Int. J. Syst. Evol. Microbiol.">
        <title>Methylocystis iwaonis sp. nov., a type II methane-oxidizing bacterium from surface soil of a rice paddy field in Japan, and emended description of the genus Methylocystis (ex Whittenbury et al. 1970) Bowman et al. 1993.</title>
        <authorList>
            <person name="Kaise H."/>
            <person name="Sawadogo J.B."/>
            <person name="Alam M.S."/>
            <person name="Ueno C."/>
            <person name="Dianou D."/>
            <person name="Shinjo R."/>
            <person name="Asakawa S."/>
        </authorList>
    </citation>
    <scope>NUCLEOTIDE SEQUENCE [LARGE SCALE GENOMIC DNA]</scope>
    <source>
        <strain evidence="1 2">SS37A-Re</strain>
    </source>
</reference>